<protein>
    <submittedName>
        <fullName evidence="2">Uncharacterized protein</fullName>
    </submittedName>
</protein>
<keyword evidence="3" id="KW-1185">Reference proteome</keyword>
<comment type="caution">
    <text evidence="2">The sequence shown here is derived from an EMBL/GenBank/DDBJ whole genome shotgun (WGS) entry which is preliminary data.</text>
</comment>
<feature type="transmembrane region" description="Helical" evidence="1">
    <location>
        <begin position="77"/>
        <end position="93"/>
    </location>
</feature>
<keyword evidence="1" id="KW-1133">Transmembrane helix</keyword>
<keyword evidence="1" id="KW-0472">Membrane</keyword>
<dbReference type="EMBL" id="LILC01000007">
    <property type="protein sequence ID" value="KOO47558.1"/>
    <property type="molecule type" value="Genomic_DNA"/>
</dbReference>
<keyword evidence="1" id="KW-0812">Transmembrane</keyword>
<dbReference type="AlphaFoldDB" id="A0A0M0LA90"/>
<feature type="transmembrane region" description="Helical" evidence="1">
    <location>
        <begin position="51"/>
        <end position="70"/>
    </location>
</feature>
<dbReference type="PATRIC" id="fig|284581.3.peg.4561"/>
<dbReference type="RefSeq" id="WP_053400463.1">
    <property type="nucleotide sequence ID" value="NZ_JBNNNH010000004.1"/>
</dbReference>
<dbReference type="OrthoDB" id="2972462at2"/>
<proteinExistence type="predicted"/>
<dbReference type="Proteomes" id="UP000037558">
    <property type="component" value="Unassembled WGS sequence"/>
</dbReference>
<feature type="transmembrane region" description="Helical" evidence="1">
    <location>
        <begin position="16"/>
        <end position="39"/>
    </location>
</feature>
<evidence type="ECO:0000313" key="3">
    <source>
        <dbReference type="Proteomes" id="UP000037558"/>
    </source>
</evidence>
<accession>A0A0M0LA90</accession>
<reference evidence="3" key="1">
    <citation type="submission" date="2015-08" db="EMBL/GenBank/DDBJ databases">
        <title>Fjat-14210 dsm16467.</title>
        <authorList>
            <person name="Liu B."/>
            <person name="Wang J."/>
            <person name="Zhu Y."/>
            <person name="Liu G."/>
            <person name="Chen Q."/>
            <person name="Chen Z."/>
            <person name="Lan J."/>
            <person name="Che J."/>
            <person name="Ge C."/>
            <person name="Shi H."/>
            <person name="Pan Z."/>
            <person name="Liu X."/>
        </authorList>
    </citation>
    <scope>NUCLEOTIDE SEQUENCE [LARGE SCALE GENOMIC DNA]</scope>
    <source>
        <strain evidence="3">DSM 16467</strain>
    </source>
</reference>
<organism evidence="2 3">
    <name type="scientific">Priestia koreensis</name>
    <dbReference type="NCBI Taxonomy" id="284581"/>
    <lineage>
        <taxon>Bacteria</taxon>
        <taxon>Bacillati</taxon>
        <taxon>Bacillota</taxon>
        <taxon>Bacilli</taxon>
        <taxon>Bacillales</taxon>
        <taxon>Bacillaceae</taxon>
        <taxon>Priestia</taxon>
    </lineage>
</organism>
<sequence length="94" mass="10685">MDVSHEKQQLNQLKNYVFVTVAILFLMVFIGISLLFLYFPMIGILDVAYTAPKIAIFSFLISVAFSFLTIKNLFGKLLLIINIVVMLFMLLYGA</sequence>
<evidence type="ECO:0000313" key="2">
    <source>
        <dbReference type="EMBL" id="KOO47558.1"/>
    </source>
</evidence>
<name>A0A0M0LA90_9BACI</name>
<gene>
    <name evidence="2" type="ORF">AMD01_05825</name>
</gene>
<evidence type="ECO:0000256" key="1">
    <source>
        <dbReference type="SAM" id="Phobius"/>
    </source>
</evidence>